<evidence type="ECO:0000313" key="2">
    <source>
        <dbReference type="EMBL" id="DAF87572.1"/>
    </source>
</evidence>
<proteinExistence type="predicted"/>
<sequence>MKRKILLNSLIAGAILISGCSSNKEEKKEESKTEQTQPKEKLSVENIKYENRKDPDIKYVSYGIVKLTQDEWNNLTPEKIHTFIKQWVEKRDAYHQKSLIIYNESTKKAILALGTEETVNYRPFEINVSQKSKFDVSNPSGTMFVWSEKEKSYNHIESKAKLDLTK</sequence>
<evidence type="ECO:0000256" key="1">
    <source>
        <dbReference type="SAM" id="MobiDB-lite"/>
    </source>
</evidence>
<dbReference type="PROSITE" id="PS51257">
    <property type="entry name" value="PROKAR_LIPOPROTEIN"/>
    <property type="match status" value="1"/>
</dbReference>
<name>A0A8S5TZD6_9CAUD</name>
<feature type="compositionally biased region" description="Basic and acidic residues" evidence="1">
    <location>
        <begin position="23"/>
        <end position="43"/>
    </location>
</feature>
<reference evidence="2" key="1">
    <citation type="journal article" date="2021" name="Proc. Natl. Acad. Sci. U.S.A.">
        <title>A Catalog of Tens of Thousands of Viruses from Human Metagenomes Reveals Hidden Associations with Chronic Diseases.</title>
        <authorList>
            <person name="Tisza M.J."/>
            <person name="Buck C.B."/>
        </authorList>
    </citation>
    <scope>NUCLEOTIDE SEQUENCE</scope>
    <source>
        <strain evidence="2">Ctxyw6</strain>
    </source>
</reference>
<protein>
    <submittedName>
        <fullName evidence="2">Outer membrane protein assembly factor</fullName>
    </submittedName>
</protein>
<organism evidence="2">
    <name type="scientific">Siphoviridae sp. ctxyw6</name>
    <dbReference type="NCBI Taxonomy" id="2825742"/>
    <lineage>
        <taxon>Viruses</taxon>
        <taxon>Duplodnaviria</taxon>
        <taxon>Heunggongvirae</taxon>
        <taxon>Uroviricota</taxon>
        <taxon>Caudoviricetes</taxon>
    </lineage>
</organism>
<accession>A0A8S5TZD6</accession>
<feature type="region of interest" description="Disordered" evidence="1">
    <location>
        <begin position="22"/>
        <end position="43"/>
    </location>
</feature>
<dbReference type="EMBL" id="BK015963">
    <property type="protein sequence ID" value="DAF87572.1"/>
    <property type="molecule type" value="Genomic_DNA"/>
</dbReference>